<accession>A0A4R6DTN4</accession>
<evidence type="ECO:0000256" key="3">
    <source>
        <dbReference type="ARBA" id="ARBA00022840"/>
    </source>
</evidence>
<sequence length="366" mass="37416">MSAARPIGVEVLSPGAFATLQDGGRRGFRRIGVPWAGVLDRRLMRLANALAGNAEDCAVIECFDGGLQLAARGGAVRIAVAGHAALEIGSGEARRALPAWRSLTLAEGEVLRIRRMERGRLAMVAVAGLAPPAVMGSAATYARAGLGGIDGQGRTLTAGDLLPAAAAAEGPERVLPQPPGGDAAPIRVIPGPQADHFSAEALAALVAGEYRVTAEADRMGVRLEGATLAHAGAAEIVSDATVPGSIQVPGKGQPIVLLADAQTAGGYPKIATVISADIPRLAALRPGEPLCFAAVDVAEGERLARVAEACTRELLAAIRPLYADGVDLAALYACNLVGGVVHALGPDYRPLLDPRPQPADPKRSTL</sequence>
<keyword evidence="3" id="KW-0067">ATP-binding</keyword>
<dbReference type="AlphaFoldDB" id="A0A4R6DTN4"/>
<dbReference type="InterPro" id="IPR003778">
    <property type="entry name" value="CT_A_B"/>
</dbReference>
<dbReference type="GO" id="GO:0016787">
    <property type="term" value="F:hydrolase activity"/>
    <property type="evidence" value="ECO:0007669"/>
    <property type="project" value="UniProtKB-KW"/>
</dbReference>
<dbReference type="NCBIfam" id="TIGR00724">
    <property type="entry name" value="urea_amlyse_rel"/>
    <property type="match status" value="1"/>
</dbReference>
<dbReference type="SUPFAM" id="SSF50891">
    <property type="entry name" value="Cyclophilin-like"/>
    <property type="match status" value="1"/>
</dbReference>
<organism evidence="5 6">
    <name type="scientific">Azoarcus indigens</name>
    <dbReference type="NCBI Taxonomy" id="29545"/>
    <lineage>
        <taxon>Bacteria</taxon>
        <taxon>Pseudomonadati</taxon>
        <taxon>Pseudomonadota</taxon>
        <taxon>Betaproteobacteria</taxon>
        <taxon>Rhodocyclales</taxon>
        <taxon>Zoogloeaceae</taxon>
        <taxon>Azoarcus</taxon>
    </lineage>
</organism>
<dbReference type="Pfam" id="PF02626">
    <property type="entry name" value="CT_A_B"/>
    <property type="match status" value="1"/>
</dbReference>
<dbReference type="OrthoDB" id="9768696at2"/>
<evidence type="ECO:0000256" key="1">
    <source>
        <dbReference type="ARBA" id="ARBA00022741"/>
    </source>
</evidence>
<keyword evidence="1" id="KW-0547">Nucleotide-binding</keyword>
<evidence type="ECO:0000313" key="5">
    <source>
        <dbReference type="EMBL" id="TDN47949.1"/>
    </source>
</evidence>
<dbReference type="PANTHER" id="PTHR43309:SF5">
    <property type="entry name" value="5-OXOPROLINASE SUBUNIT C"/>
    <property type="match status" value="1"/>
</dbReference>
<evidence type="ECO:0000256" key="2">
    <source>
        <dbReference type="ARBA" id="ARBA00022801"/>
    </source>
</evidence>
<dbReference type="InterPro" id="IPR029000">
    <property type="entry name" value="Cyclophilin-like_dom_sf"/>
</dbReference>
<dbReference type="GO" id="GO:0005524">
    <property type="term" value="F:ATP binding"/>
    <property type="evidence" value="ECO:0007669"/>
    <property type="project" value="UniProtKB-KW"/>
</dbReference>
<dbReference type="RefSeq" id="WP_133593930.1">
    <property type="nucleotide sequence ID" value="NZ_SNVV01000017.1"/>
</dbReference>
<feature type="domain" description="Carboxyltransferase" evidence="4">
    <location>
        <begin position="30"/>
        <end position="310"/>
    </location>
</feature>
<comment type="caution">
    <text evidence="5">The sequence shown here is derived from an EMBL/GenBank/DDBJ whole genome shotgun (WGS) entry which is preliminary data.</text>
</comment>
<keyword evidence="2 5" id="KW-0378">Hydrolase</keyword>
<dbReference type="InterPro" id="IPR052708">
    <property type="entry name" value="PxpC"/>
</dbReference>
<dbReference type="PANTHER" id="PTHR43309">
    <property type="entry name" value="5-OXOPROLINASE SUBUNIT C"/>
    <property type="match status" value="1"/>
</dbReference>
<proteinExistence type="predicted"/>
<protein>
    <submittedName>
        <fullName evidence="5">Allophanate hydrolase</fullName>
    </submittedName>
</protein>
<dbReference type="SMART" id="SM00797">
    <property type="entry name" value="AHS2"/>
    <property type="match status" value="1"/>
</dbReference>
<evidence type="ECO:0000259" key="4">
    <source>
        <dbReference type="SMART" id="SM00797"/>
    </source>
</evidence>
<gene>
    <name evidence="5" type="ORF">C7389_11765</name>
</gene>
<dbReference type="Proteomes" id="UP000295129">
    <property type="component" value="Unassembled WGS sequence"/>
</dbReference>
<evidence type="ECO:0000313" key="6">
    <source>
        <dbReference type="Proteomes" id="UP000295129"/>
    </source>
</evidence>
<dbReference type="EMBL" id="SNVV01000017">
    <property type="protein sequence ID" value="TDN47949.1"/>
    <property type="molecule type" value="Genomic_DNA"/>
</dbReference>
<keyword evidence="6" id="KW-1185">Reference proteome</keyword>
<reference evidence="5 6" key="1">
    <citation type="submission" date="2019-03" db="EMBL/GenBank/DDBJ databases">
        <title>Genomic Encyclopedia of Type Strains, Phase IV (KMG-IV): sequencing the most valuable type-strain genomes for metagenomic binning, comparative biology and taxonomic classification.</title>
        <authorList>
            <person name="Goeker M."/>
        </authorList>
    </citation>
    <scope>NUCLEOTIDE SEQUENCE [LARGE SCALE GENOMIC DNA]</scope>
    <source>
        <strain evidence="5 6">DSM 12121</strain>
    </source>
</reference>
<dbReference type="Gene3D" id="2.40.100.10">
    <property type="entry name" value="Cyclophilin-like"/>
    <property type="match status" value="1"/>
</dbReference>
<name>A0A4R6DTN4_9RHOO</name>